<sequence>MTTVSPTVPPAQAIRHGFVLAGRAFGKLVKNPTEVIGLVIQPLIMLVLFVFVLGGAISGGNTDAYVQQLVPGLMVYSTLLVSLGTGVALCTDVTNGVFDRFRSMPIARSAPLIGAVLGDLPRYAISVALTLGFGFLVGFDVQTNVFAVLLDLLLMVLFALSLCWISVWIGLLVNSPQTVPNLLFLFIMPLSFGSSIFVSGSTMPGWLAAVTEVNPASFMTEVNRGLLHGGPVAEPLLGGLAWMAGLIAVFYPLAMVAYRRRMR</sequence>
<evidence type="ECO:0000256" key="1">
    <source>
        <dbReference type="ARBA" id="ARBA00004141"/>
    </source>
</evidence>
<keyword evidence="3 6" id="KW-1133">Transmembrane helix</keyword>
<dbReference type="InterPro" id="IPR047817">
    <property type="entry name" value="ABC2_TM_bact-type"/>
</dbReference>
<feature type="transmembrane region" description="Helical" evidence="6">
    <location>
        <begin position="183"/>
        <end position="209"/>
    </location>
</feature>
<dbReference type="GO" id="GO:0046677">
    <property type="term" value="P:response to antibiotic"/>
    <property type="evidence" value="ECO:0007669"/>
    <property type="project" value="UniProtKB-KW"/>
</dbReference>
<proteinExistence type="inferred from homology"/>
<dbReference type="AlphaFoldDB" id="A0A1W2DS49"/>
<evidence type="ECO:0000256" key="2">
    <source>
        <dbReference type="ARBA" id="ARBA00022692"/>
    </source>
</evidence>
<keyword evidence="4 6" id="KW-0472">Membrane</keyword>
<evidence type="ECO:0000313" key="9">
    <source>
        <dbReference type="Proteomes" id="UP000192674"/>
    </source>
</evidence>
<evidence type="ECO:0000256" key="3">
    <source>
        <dbReference type="ARBA" id="ARBA00022989"/>
    </source>
</evidence>
<dbReference type="GO" id="GO:0043190">
    <property type="term" value="C:ATP-binding cassette (ABC) transporter complex"/>
    <property type="evidence" value="ECO:0007669"/>
    <property type="project" value="InterPro"/>
</dbReference>
<feature type="domain" description="ABC transmembrane type-2" evidence="7">
    <location>
        <begin position="33"/>
        <end position="261"/>
    </location>
</feature>
<dbReference type="Proteomes" id="UP000192674">
    <property type="component" value="Unassembled WGS sequence"/>
</dbReference>
<feature type="transmembrane region" description="Helical" evidence="6">
    <location>
        <begin position="112"/>
        <end position="139"/>
    </location>
</feature>
<feature type="transmembrane region" description="Helical" evidence="6">
    <location>
        <begin position="69"/>
        <end position="91"/>
    </location>
</feature>
<evidence type="ECO:0000313" key="8">
    <source>
        <dbReference type="EMBL" id="SMD00290.1"/>
    </source>
</evidence>
<dbReference type="PANTHER" id="PTHR43229:SF2">
    <property type="entry name" value="NODULATION PROTEIN J"/>
    <property type="match status" value="1"/>
</dbReference>
<dbReference type="PIRSF" id="PIRSF006648">
    <property type="entry name" value="DrrB"/>
    <property type="match status" value="1"/>
</dbReference>
<feature type="transmembrane region" description="Helical" evidence="6">
    <location>
        <begin position="145"/>
        <end position="171"/>
    </location>
</feature>
<evidence type="ECO:0000256" key="4">
    <source>
        <dbReference type="ARBA" id="ARBA00023136"/>
    </source>
</evidence>
<keyword evidence="5" id="KW-0046">Antibiotic resistance</keyword>
<comment type="similarity">
    <text evidence="6">Belongs to the ABC-2 integral membrane protein family.</text>
</comment>
<dbReference type="PANTHER" id="PTHR43229">
    <property type="entry name" value="NODULATION PROTEIN J"/>
    <property type="match status" value="1"/>
</dbReference>
<accession>A0A1W2DS49</accession>
<comment type="subcellular location">
    <subcellularLocation>
        <location evidence="6">Cell membrane</location>
        <topology evidence="6">Multi-pass membrane protein</topology>
    </subcellularLocation>
    <subcellularLocation>
        <location evidence="1">Membrane</location>
        <topology evidence="1">Multi-pass membrane protein</topology>
    </subcellularLocation>
</comment>
<dbReference type="RefSeq" id="WP_033388354.1">
    <property type="nucleotide sequence ID" value="NZ_FWXV01000002.1"/>
</dbReference>
<name>A0A1W2DS49_KIBAR</name>
<keyword evidence="6" id="KW-0813">Transport</keyword>
<reference evidence="8 9" key="1">
    <citation type="submission" date="2017-04" db="EMBL/GenBank/DDBJ databases">
        <authorList>
            <person name="Afonso C.L."/>
            <person name="Miller P.J."/>
            <person name="Scott M.A."/>
            <person name="Spackman E."/>
            <person name="Goraichik I."/>
            <person name="Dimitrov K.M."/>
            <person name="Suarez D.L."/>
            <person name="Swayne D.E."/>
        </authorList>
    </citation>
    <scope>NUCLEOTIDE SEQUENCE [LARGE SCALE GENOMIC DNA]</scope>
    <source>
        <strain evidence="8 9">DSM 43828</strain>
    </source>
</reference>
<feature type="transmembrane region" description="Helical" evidence="6">
    <location>
        <begin position="35"/>
        <end position="57"/>
    </location>
</feature>
<feature type="transmembrane region" description="Helical" evidence="6">
    <location>
        <begin position="236"/>
        <end position="258"/>
    </location>
</feature>
<organism evidence="8 9">
    <name type="scientific">Kibdelosporangium aridum</name>
    <dbReference type="NCBI Taxonomy" id="2030"/>
    <lineage>
        <taxon>Bacteria</taxon>
        <taxon>Bacillati</taxon>
        <taxon>Actinomycetota</taxon>
        <taxon>Actinomycetes</taxon>
        <taxon>Pseudonocardiales</taxon>
        <taxon>Pseudonocardiaceae</taxon>
        <taxon>Kibdelosporangium</taxon>
    </lineage>
</organism>
<keyword evidence="2 6" id="KW-0812">Transmembrane</keyword>
<dbReference type="InterPro" id="IPR013525">
    <property type="entry name" value="ABC2_TM"/>
</dbReference>
<protein>
    <recommendedName>
        <fullName evidence="6">Transport permease protein</fullName>
    </recommendedName>
</protein>
<dbReference type="GO" id="GO:0140359">
    <property type="term" value="F:ABC-type transporter activity"/>
    <property type="evidence" value="ECO:0007669"/>
    <property type="project" value="InterPro"/>
</dbReference>
<evidence type="ECO:0000256" key="6">
    <source>
        <dbReference type="RuleBase" id="RU361157"/>
    </source>
</evidence>
<gene>
    <name evidence="8" type="ORF">SAMN05661093_03780</name>
</gene>
<dbReference type="InterPro" id="IPR051784">
    <property type="entry name" value="Nod_factor_ABC_transporter"/>
</dbReference>
<evidence type="ECO:0000256" key="5">
    <source>
        <dbReference type="ARBA" id="ARBA00023251"/>
    </source>
</evidence>
<keyword evidence="6" id="KW-1003">Cell membrane</keyword>
<dbReference type="OrthoDB" id="8988363at2"/>
<dbReference type="InterPro" id="IPR000412">
    <property type="entry name" value="ABC_2_transport"/>
</dbReference>
<keyword evidence="9" id="KW-1185">Reference proteome</keyword>
<dbReference type="Pfam" id="PF01061">
    <property type="entry name" value="ABC2_membrane"/>
    <property type="match status" value="1"/>
</dbReference>
<dbReference type="PROSITE" id="PS51012">
    <property type="entry name" value="ABC_TM2"/>
    <property type="match status" value="1"/>
</dbReference>
<evidence type="ECO:0000259" key="7">
    <source>
        <dbReference type="PROSITE" id="PS51012"/>
    </source>
</evidence>
<dbReference type="EMBL" id="FWXV01000002">
    <property type="protein sequence ID" value="SMD00290.1"/>
    <property type="molecule type" value="Genomic_DNA"/>
</dbReference>